<dbReference type="STRING" id="398512.Bccel_5027"/>
<keyword evidence="1" id="KW-0175">Coiled coil</keyword>
<dbReference type="Proteomes" id="UP000036923">
    <property type="component" value="Unassembled WGS sequence"/>
</dbReference>
<dbReference type="OrthoDB" id="1738448at2"/>
<evidence type="ECO:0000256" key="1">
    <source>
        <dbReference type="SAM" id="Coils"/>
    </source>
</evidence>
<keyword evidence="2" id="KW-0812">Transmembrane</keyword>
<organism evidence="3 4">
    <name type="scientific">Pseudobacteroides cellulosolvens ATCC 35603 = DSM 2933</name>
    <dbReference type="NCBI Taxonomy" id="398512"/>
    <lineage>
        <taxon>Bacteria</taxon>
        <taxon>Bacillati</taxon>
        <taxon>Bacillota</taxon>
        <taxon>Clostridia</taxon>
        <taxon>Eubacteriales</taxon>
        <taxon>Oscillospiraceae</taxon>
        <taxon>Pseudobacteroides</taxon>
    </lineage>
</organism>
<sequence>MGDKKNIKKTVWLYAVILFTSAFVVLLLTYYSQIKTDKSLNEYIGKLTNEEKKSLLYQNNLNSALEEKNNLNKEIANLEKQLENEKNKLKTSKNEIENVRKNYLETMNSYDQLLLAKKEYDNKNYVKSADILMNNCDNNNLNSIGKDMYNNLSVDVFDKAARDLYMQGYKSYKQKLYYDAIQKFGDSLNFSKHNYLSDDCYYLKAYSYLNIGDKVNSRKDFEEILNNYKDSSYTKEVKRLLKVLDNY</sequence>
<evidence type="ECO:0008006" key="5">
    <source>
        <dbReference type="Google" id="ProtNLM"/>
    </source>
</evidence>
<keyword evidence="2" id="KW-0472">Membrane</keyword>
<keyword evidence="2" id="KW-1133">Transmembrane helix</keyword>
<evidence type="ECO:0000256" key="2">
    <source>
        <dbReference type="SAM" id="Phobius"/>
    </source>
</evidence>
<protein>
    <recommendedName>
        <fullName evidence="5">Tetratricopeptide repeat-containing protein</fullName>
    </recommendedName>
</protein>
<proteinExistence type="predicted"/>
<gene>
    <name evidence="3" type="ORF">Bccel_5027</name>
</gene>
<evidence type="ECO:0000313" key="4">
    <source>
        <dbReference type="Proteomes" id="UP000036923"/>
    </source>
</evidence>
<feature type="transmembrane region" description="Helical" evidence="2">
    <location>
        <begin position="12"/>
        <end position="31"/>
    </location>
</feature>
<reference evidence="4" key="1">
    <citation type="submission" date="2015-07" db="EMBL/GenBank/DDBJ databases">
        <title>Near-Complete Genome Sequence of the Cellulolytic Bacterium Bacteroides (Pseudobacteroides) cellulosolvens ATCC 35603.</title>
        <authorList>
            <person name="Dassa B."/>
            <person name="Utturkar S.M."/>
            <person name="Klingeman D.M."/>
            <person name="Hurt R.A."/>
            <person name="Keller M."/>
            <person name="Xu J."/>
            <person name="Reddy Y.H.K."/>
            <person name="Borovok I."/>
            <person name="Grinberg I.R."/>
            <person name="Lamed R."/>
            <person name="Zhivin O."/>
            <person name="Bayer E.A."/>
            <person name="Brown S.D."/>
        </authorList>
    </citation>
    <scope>NUCLEOTIDE SEQUENCE [LARGE SCALE GENOMIC DNA]</scope>
    <source>
        <strain evidence="4">DSM 2933</strain>
    </source>
</reference>
<dbReference type="eggNOG" id="ENOG5032V9E">
    <property type="taxonomic scope" value="Bacteria"/>
</dbReference>
<dbReference type="EMBL" id="LGTC01000001">
    <property type="protein sequence ID" value="KNY29750.1"/>
    <property type="molecule type" value="Genomic_DNA"/>
</dbReference>
<evidence type="ECO:0000313" key="3">
    <source>
        <dbReference type="EMBL" id="KNY29750.1"/>
    </source>
</evidence>
<dbReference type="RefSeq" id="WP_036943282.1">
    <property type="nucleotide sequence ID" value="NZ_JQKC01000021.1"/>
</dbReference>
<feature type="coiled-coil region" evidence="1">
    <location>
        <begin position="54"/>
        <end position="102"/>
    </location>
</feature>
<keyword evidence="4" id="KW-1185">Reference proteome</keyword>
<dbReference type="AlphaFoldDB" id="A0A0L6JVW6"/>
<dbReference type="InterPro" id="IPR011990">
    <property type="entry name" value="TPR-like_helical_dom_sf"/>
</dbReference>
<name>A0A0L6JVW6_9FIRM</name>
<accession>A0A0L6JVW6</accession>
<dbReference type="Gene3D" id="1.25.40.10">
    <property type="entry name" value="Tetratricopeptide repeat domain"/>
    <property type="match status" value="1"/>
</dbReference>
<dbReference type="SUPFAM" id="SSF48452">
    <property type="entry name" value="TPR-like"/>
    <property type="match status" value="1"/>
</dbReference>
<comment type="caution">
    <text evidence="3">The sequence shown here is derived from an EMBL/GenBank/DDBJ whole genome shotgun (WGS) entry which is preliminary data.</text>
</comment>